<keyword evidence="13" id="KW-1185">Reference proteome</keyword>
<dbReference type="Proteomes" id="UP001244011">
    <property type="component" value="Unassembled WGS sequence"/>
</dbReference>
<keyword evidence="3 9" id="KW-0732">Signal</keyword>
<dbReference type="GO" id="GO:0020037">
    <property type="term" value="F:heme binding"/>
    <property type="evidence" value="ECO:0007669"/>
    <property type="project" value="InterPro"/>
</dbReference>
<evidence type="ECO:0000256" key="2">
    <source>
        <dbReference type="ARBA" id="ARBA00022692"/>
    </source>
</evidence>
<evidence type="ECO:0000256" key="8">
    <source>
        <dbReference type="SAM" id="MobiDB-lite"/>
    </source>
</evidence>
<dbReference type="SUPFAM" id="SSF48113">
    <property type="entry name" value="Heme-dependent peroxidases"/>
    <property type="match status" value="1"/>
</dbReference>
<dbReference type="EMBL" id="MU839000">
    <property type="protein sequence ID" value="KAK1770304.1"/>
    <property type="molecule type" value="Genomic_DNA"/>
</dbReference>
<feature type="domain" description="WSC" evidence="11">
    <location>
        <begin position="583"/>
        <end position="674"/>
    </location>
</feature>
<organism evidence="12 13">
    <name type="scientific">Phialemonium atrogriseum</name>
    <dbReference type="NCBI Taxonomy" id="1093897"/>
    <lineage>
        <taxon>Eukaryota</taxon>
        <taxon>Fungi</taxon>
        <taxon>Dikarya</taxon>
        <taxon>Ascomycota</taxon>
        <taxon>Pezizomycotina</taxon>
        <taxon>Sordariomycetes</taxon>
        <taxon>Sordariomycetidae</taxon>
        <taxon>Cephalothecales</taxon>
        <taxon>Cephalothecaceae</taxon>
        <taxon>Phialemonium</taxon>
    </lineage>
</organism>
<dbReference type="Pfam" id="PF00141">
    <property type="entry name" value="peroxidase"/>
    <property type="match status" value="1"/>
</dbReference>
<keyword evidence="6" id="KW-0325">Glycoprotein</keyword>
<keyword evidence="2" id="KW-0812">Transmembrane</keyword>
<dbReference type="InterPro" id="IPR002016">
    <property type="entry name" value="Haem_peroxidase"/>
</dbReference>
<comment type="caution">
    <text evidence="12">The sequence shown here is derived from an EMBL/GenBank/DDBJ whole genome shotgun (WGS) entry which is preliminary data.</text>
</comment>
<feature type="compositionally biased region" description="Pro residues" evidence="8">
    <location>
        <begin position="800"/>
        <end position="810"/>
    </location>
</feature>
<feature type="domain" description="WSC" evidence="11">
    <location>
        <begin position="825"/>
        <end position="917"/>
    </location>
</feature>
<dbReference type="SMART" id="SM00321">
    <property type="entry name" value="WSC"/>
    <property type="match status" value="4"/>
</dbReference>
<dbReference type="Gene3D" id="1.10.520.10">
    <property type="match status" value="1"/>
</dbReference>
<dbReference type="Pfam" id="PF01822">
    <property type="entry name" value="WSC"/>
    <property type="match status" value="4"/>
</dbReference>
<feature type="compositionally biased region" description="Low complexity" evidence="8">
    <location>
        <begin position="789"/>
        <end position="799"/>
    </location>
</feature>
<evidence type="ECO:0000256" key="1">
    <source>
        <dbReference type="ARBA" id="ARBA00004167"/>
    </source>
</evidence>
<keyword evidence="5" id="KW-0472">Membrane</keyword>
<feature type="chain" id="PRO_5042555480" evidence="9">
    <location>
        <begin position="21"/>
        <end position="1036"/>
    </location>
</feature>
<dbReference type="GO" id="GO:0004601">
    <property type="term" value="F:peroxidase activity"/>
    <property type="evidence" value="ECO:0007669"/>
    <property type="project" value="InterPro"/>
</dbReference>
<evidence type="ECO:0000256" key="4">
    <source>
        <dbReference type="ARBA" id="ARBA00022989"/>
    </source>
</evidence>
<protein>
    <submittedName>
        <fullName evidence="12">Fungistatic metabolite</fullName>
    </submittedName>
</protein>
<feature type="domain" description="Plant heme peroxidase family profile" evidence="10">
    <location>
        <begin position="122"/>
        <end position="363"/>
    </location>
</feature>
<keyword evidence="4" id="KW-1133">Transmembrane helix</keyword>
<feature type="compositionally biased region" description="Low complexity" evidence="8">
    <location>
        <begin position="545"/>
        <end position="574"/>
    </location>
</feature>
<evidence type="ECO:0000259" key="11">
    <source>
        <dbReference type="PROSITE" id="PS51212"/>
    </source>
</evidence>
<dbReference type="RefSeq" id="XP_060286517.1">
    <property type="nucleotide sequence ID" value="XM_060426984.1"/>
</dbReference>
<name>A0AAJ0C525_9PEZI</name>
<dbReference type="Gene3D" id="1.10.420.10">
    <property type="entry name" value="Peroxidase, domain 2"/>
    <property type="match status" value="1"/>
</dbReference>
<evidence type="ECO:0000313" key="13">
    <source>
        <dbReference type="Proteomes" id="UP001244011"/>
    </source>
</evidence>
<sequence length="1036" mass="108040">MRPRTPLFAGLLSLTARAGADPTWPAPTDELEEIMYQLQGFGARLFSQKISPCSNEASGPGRQNAAEWLRVGFHDMSTANTYFGTGGLDGSLQFELTNTENTGPGHASTLEFMGNFLSAQSSIADLIAAGVYASVRSCGGPVVPVRGGRKDATEAGDPGVPQPQNTISIFTNQFDRMGFTVPEMIQVTACGHTLGGVHSQEFPDLVPAGSATNDEAGLDSTVAAFDNKVVTEYLANTTQNPLVVGPAVALKKDSDFRVFSADRNVTMKALADPTAFQNTCKTVLQKMIDTVPGDVVLTDPITPYAVKPVNMQLTLNTDGTTLLLSGYIRVRTTDLPSTSISGVTLTYKDRDGGNDCGSCATATTARELGNGFDESFAFFPISADIDTATGISSFTVAVNLNDDTTQEFDNNGNSYPISDAVLLQKPQSCLVEGSGALTVSALVRNDRTSLPVNLAVSYLVPRTTGDGNPVPALLDETVPMTQGDCVGDYTFYSATYSITGGLSSKARLTIVSGDGEDVISDAFNSAGELSGTCTTYTGSAACGGVTTSTPPTTSPTTTPSPTVTTEDPTSPTETLGHREMIGGYELVSCWTEGATSRALKGAAFAYDDMTLESCMGNCSGFVYWGTEYGRECYCGNSLDSTSTEAPLSECDMVCGGDSTEYCGAGNRIELYSTTASQTVTPTPTPTATLAVKPTVAEFSFVGCVTEGDGVRALSADSYADDDMTLESCAAFCSGFNYFGTEYGRECYCGNSVHASSTSAPLSDCSMTCAGDPFEYCGNGNRLELYSNGAAPTESPTVTTTPPPETEPTTPPTTVATPSHKPTVLPYTLVGCWTEGDGVRALSSSSYSSGTDMTVESCAAFCTGHKYFGTEYGGECYCGNTLAASSAEAPLTDCSMTCTGDPLEFCGAGNRLELYSAPDVDVPPPPPPPSQPTALPGGWTFDDCYTEAAAAAPGAARSLAAEAHADDDMTLEACAELCDGYALFGTEYARECYCGDVLDEGAVAAAGGPSECDMPCAGNVSEFCGAANRLSVYARLV</sequence>
<gene>
    <name evidence="12" type="ORF">QBC33DRAFT_527529</name>
</gene>
<dbReference type="PANTHER" id="PTHR24269">
    <property type="entry name" value="KREMEN PROTEIN"/>
    <property type="match status" value="1"/>
</dbReference>
<dbReference type="AlphaFoldDB" id="A0AAJ0C525"/>
<dbReference type="PANTHER" id="PTHR24269:SF16">
    <property type="entry name" value="PROTEIN SLG1"/>
    <property type="match status" value="1"/>
</dbReference>
<comment type="subcellular location">
    <subcellularLocation>
        <location evidence="1">Membrane</location>
        <topology evidence="1">Single-pass membrane protein</topology>
    </subcellularLocation>
</comment>
<feature type="domain" description="WSC" evidence="11">
    <location>
        <begin position="937"/>
        <end position="1035"/>
    </location>
</feature>
<dbReference type="GO" id="GO:0005886">
    <property type="term" value="C:plasma membrane"/>
    <property type="evidence" value="ECO:0007669"/>
    <property type="project" value="TreeGrafter"/>
</dbReference>
<evidence type="ECO:0000256" key="6">
    <source>
        <dbReference type="ARBA" id="ARBA00023180"/>
    </source>
</evidence>
<dbReference type="PRINTS" id="PR00458">
    <property type="entry name" value="PEROXIDASE"/>
</dbReference>
<dbReference type="InterPro" id="IPR051836">
    <property type="entry name" value="Kremen_rcpt"/>
</dbReference>
<evidence type="ECO:0000256" key="7">
    <source>
        <dbReference type="RuleBase" id="RU004241"/>
    </source>
</evidence>
<dbReference type="InterPro" id="IPR010255">
    <property type="entry name" value="Haem_peroxidase_sf"/>
</dbReference>
<dbReference type="PROSITE" id="PS50873">
    <property type="entry name" value="PEROXIDASE_4"/>
    <property type="match status" value="1"/>
</dbReference>
<feature type="domain" description="WSC" evidence="11">
    <location>
        <begin position="697"/>
        <end position="788"/>
    </location>
</feature>
<evidence type="ECO:0000259" key="10">
    <source>
        <dbReference type="PROSITE" id="PS50873"/>
    </source>
</evidence>
<dbReference type="InterPro" id="IPR002889">
    <property type="entry name" value="WSC_carb-bd"/>
</dbReference>
<evidence type="ECO:0000256" key="9">
    <source>
        <dbReference type="SAM" id="SignalP"/>
    </source>
</evidence>
<feature type="signal peptide" evidence="9">
    <location>
        <begin position="1"/>
        <end position="20"/>
    </location>
</feature>
<proteinExistence type="inferred from homology"/>
<evidence type="ECO:0000313" key="12">
    <source>
        <dbReference type="EMBL" id="KAK1770304.1"/>
    </source>
</evidence>
<evidence type="ECO:0000256" key="3">
    <source>
        <dbReference type="ARBA" id="ARBA00022729"/>
    </source>
</evidence>
<feature type="region of interest" description="Disordered" evidence="8">
    <location>
        <begin position="787"/>
        <end position="819"/>
    </location>
</feature>
<feature type="region of interest" description="Disordered" evidence="8">
    <location>
        <begin position="544"/>
        <end position="575"/>
    </location>
</feature>
<dbReference type="GeneID" id="85310171"/>
<accession>A0AAJ0C525</accession>
<dbReference type="PROSITE" id="PS51212">
    <property type="entry name" value="WSC"/>
    <property type="match status" value="4"/>
</dbReference>
<dbReference type="GO" id="GO:0006979">
    <property type="term" value="P:response to oxidative stress"/>
    <property type="evidence" value="ECO:0007669"/>
    <property type="project" value="InterPro"/>
</dbReference>
<reference evidence="12" key="1">
    <citation type="submission" date="2023-06" db="EMBL/GenBank/DDBJ databases">
        <title>Genome-scale phylogeny and comparative genomics of the fungal order Sordariales.</title>
        <authorList>
            <consortium name="Lawrence Berkeley National Laboratory"/>
            <person name="Hensen N."/>
            <person name="Bonometti L."/>
            <person name="Westerberg I."/>
            <person name="Brannstrom I.O."/>
            <person name="Guillou S."/>
            <person name="Cros-Aarteil S."/>
            <person name="Calhoun S."/>
            <person name="Haridas S."/>
            <person name="Kuo A."/>
            <person name="Mondo S."/>
            <person name="Pangilinan J."/>
            <person name="Riley R."/>
            <person name="Labutti K."/>
            <person name="Andreopoulos B."/>
            <person name="Lipzen A."/>
            <person name="Chen C."/>
            <person name="Yanf M."/>
            <person name="Daum C."/>
            <person name="Ng V."/>
            <person name="Clum A."/>
            <person name="Steindorff A."/>
            <person name="Ohm R."/>
            <person name="Martin F."/>
            <person name="Silar P."/>
            <person name="Natvig D."/>
            <person name="Lalanne C."/>
            <person name="Gautier V."/>
            <person name="Ament-Velasquez S.L."/>
            <person name="Kruys A."/>
            <person name="Hutchinson M.I."/>
            <person name="Powell A.J."/>
            <person name="Barry K."/>
            <person name="Miller A.N."/>
            <person name="Grigoriev I.V."/>
            <person name="Debuchy R."/>
            <person name="Gladieux P."/>
            <person name="Thoren M.H."/>
            <person name="Johannesson H."/>
        </authorList>
    </citation>
    <scope>NUCLEOTIDE SEQUENCE</scope>
    <source>
        <strain evidence="12">8032-3</strain>
    </source>
</reference>
<evidence type="ECO:0000256" key="5">
    <source>
        <dbReference type="ARBA" id="ARBA00023136"/>
    </source>
</evidence>
<comment type="similarity">
    <text evidence="7">Belongs to the peroxidase family.</text>
</comment>
<dbReference type="FunFam" id="1.10.520.10:FF:000020">
    <property type="entry name" value="Peroxisomal ascorbate peroxidase"/>
    <property type="match status" value="1"/>
</dbReference>